<accession>A0A4U8WGQ6</accession>
<sequence length="141" mass="14801">MTIRAIRTPGIRVAVAFLFAVWSIAMSLPECHVFPAHPSAVVHPHIESTDPGIATPEAVRALAIPHPHAGDPDRHLPSEAVLATLPRSGVSLFDLLVLAALLIVALSLTGTLAHGVRAPPSGAVPARGGREILTRFCIARN</sequence>
<name>A0A4U8WGQ6_9NOCA</name>
<dbReference type="Proteomes" id="UP000290439">
    <property type="component" value="Chromosome"/>
</dbReference>
<dbReference type="EMBL" id="LR215973">
    <property type="protein sequence ID" value="VFB01778.1"/>
    <property type="molecule type" value="Genomic_DNA"/>
</dbReference>
<keyword evidence="1" id="KW-0472">Membrane</keyword>
<evidence type="ECO:0000256" key="1">
    <source>
        <dbReference type="SAM" id="Phobius"/>
    </source>
</evidence>
<reference evidence="2 3" key="1">
    <citation type="submission" date="2019-02" db="EMBL/GenBank/DDBJ databases">
        <authorList>
            <consortium name="Pathogen Informatics"/>
        </authorList>
    </citation>
    <scope>NUCLEOTIDE SEQUENCE [LARGE SCALE GENOMIC DNA]</scope>
    <source>
        <strain evidence="2 3">3012STDY6756504</strain>
    </source>
</reference>
<keyword evidence="1" id="KW-0812">Transmembrane</keyword>
<feature type="transmembrane region" description="Helical" evidence="1">
    <location>
        <begin position="92"/>
        <end position="113"/>
    </location>
</feature>
<evidence type="ECO:0008006" key="4">
    <source>
        <dbReference type="Google" id="ProtNLM"/>
    </source>
</evidence>
<dbReference type="InterPro" id="IPR058714">
    <property type="entry name" value="LpqS"/>
</dbReference>
<dbReference type="AlphaFoldDB" id="A0A4U8WGQ6"/>
<dbReference type="Pfam" id="PF26327">
    <property type="entry name" value="LpqS"/>
    <property type="match status" value="1"/>
</dbReference>
<organism evidence="2 3">
    <name type="scientific">Nocardia cyriacigeorgica</name>
    <dbReference type="NCBI Taxonomy" id="135487"/>
    <lineage>
        <taxon>Bacteria</taxon>
        <taxon>Bacillati</taxon>
        <taxon>Actinomycetota</taxon>
        <taxon>Actinomycetes</taxon>
        <taxon>Mycobacteriales</taxon>
        <taxon>Nocardiaceae</taxon>
        <taxon>Nocardia</taxon>
    </lineage>
</organism>
<evidence type="ECO:0000313" key="2">
    <source>
        <dbReference type="EMBL" id="VFB01778.1"/>
    </source>
</evidence>
<proteinExistence type="predicted"/>
<protein>
    <recommendedName>
        <fullName evidence="4">Lipoprotein LpqS</fullName>
    </recommendedName>
</protein>
<keyword evidence="1" id="KW-1133">Transmembrane helix</keyword>
<dbReference type="RefSeq" id="WP_130919146.1">
    <property type="nucleotide sequence ID" value="NZ_JADLPI010000005.1"/>
</dbReference>
<gene>
    <name evidence="2" type="ORF">NCTC10797_05605</name>
</gene>
<evidence type="ECO:0000313" key="3">
    <source>
        <dbReference type="Proteomes" id="UP000290439"/>
    </source>
</evidence>